<keyword evidence="3" id="KW-1185">Reference proteome</keyword>
<reference evidence="2 3" key="1">
    <citation type="submission" date="2024-01" db="EMBL/GenBank/DDBJ databases">
        <title>Genome assemblies of Stephania.</title>
        <authorList>
            <person name="Yang L."/>
        </authorList>
    </citation>
    <scope>NUCLEOTIDE SEQUENCE [LARGE SCALE GENOMIC DNA]</scope>
    <source>
        <strain evidence="2">QJT</strain>
        <tissue evidence="2">Leaf</tissue>
    </source>
</reference>
<gene>
    <name evidence="2" type="ORF">Sjap_018428</name>
</gene>
<feature type="transmembrane region" description="Helical" evidence="1">
    <location>
        <begin position="37"/>
        <end position="59"/>
    </location>
</feature>
<evidence type="ECO:0000313" key="2">
    <source>
        <dbReference type="EMBL" id="KAK9110368.1"/>
    </source>
</evidence>
<organism evidence="2 3">
    <name type="scientific">Stephania japonica</name>
    <dbReference type="NCBI Taxonomy" id="461633"/>
    <lineage>
        <taxon>Eukaryota</taxon>
        <taxon>Viridiplantae</taxon>
        <taxon>Streptophyta</taxon>
        <taxon>Embryophyta</taxon>
        <taxon>Tracheophyta</taxon>
        <taxon>Spermatophyta</taxon>
        <taxon>Magnoliopsida</taxon>
        <taxon>Ranunculales</taxon>
        <taxon>Menispermaceae</taxon>
        <taxon>Menispermoideae</taxon>
        <taxon>Cissampelideae</taxon>
        <taxon>Stephania</taxon>
    </lineage>
</organism>
<protein>
    <submittedName>
        <fullName evidence="2">Uncharacterized protein</fullName>
    </submittedName>
</protein>
<keyword evidence="1" id="KW-0472">Membrane</keyword>
<keyword evidence="1" id="KW-1133">Transmembrane helix</keyword>
<name>A0AAP0I805_9MAGN</name>
<sequence>MQVFVRAIDELVKVYVDLDMFDEAVNLVLLLLQKKGFGFVLSLSTCNFVINCLIGYVKLDMSVAIYERFKMRVFGDKEDEVFISMRES</sequence>
<proteinExistence type="predicted"/>
<evidence type="ECO:0000313" key="3">
    <source>
        <dbReference type="Proteomes" id="UP001417504"/>
    </source>
</evidence>
<keyword evidence="1" id="KW-0812">Transmembrane</keyword>
<dbReference type="EMBL" id="JBBNAE010000007">
    <property type="protein sequence ID" value="KAK9110368.1"/>
    <property type="molecule type" value="Genomic_DNA"/>
</dbReference>
<accession>A0AAP0I805</accession>
<evidence type="ECO:0000256" key="1">
    <source>
        <dbReference type="SAM" id="Phobius"/>
    </source>
</evidence>
<dbReference type="Proteomes" id="UP001417504">
    <property type="component" value="Unassembled WGS sequence"/>
</dbReference>
<comment type="caution">
    <text evidence="2">The sequence shown here is derived from an EMBL/GenBank/DDBJ whole genome shotgun (WGS) entry which is preliminary data.</text>
</comment>
<dbReference type="AlphaFoldDB" id="A0AAP0I805"/>